<dbReference type="EnsemblBacteria" id="AAR38956">
    <property type="protein sequence ID" value="AAR38956"/>
    <property type="gene ID" value="NEQ100"/>
</dbReference>
<gene>
    <name evidence="1" type="ordered locus">NEQ100</name>
</gene>
<keyword evidence="2" id="KW-1185">Reference proteome</keyword>
<accession>Q74MJ9</accession>
<protein>
    <submittedName>
        <fullName evidence="1">NEQ100</fullName>
    </submittedName>
</protein>
<sequence length="323" mass="35473">MHYRRAMSITFKNSKHKRNMRRSIELPISVVLFAIIGLMVFSILLGFIPKVLGSLLGGFMSSVSATKAQSIEEARAICQQWCSLAKTSSTPEKFLNSDFCTKYVAIPSQTRNACGVKNTKPNLYVCNGIYKYDSGNSQWVLLTGCEKYETGSQYNLSSDANCKITNFNVDCRRNGFVLKCNVELKTEGSCTVDSVKLFYGIANGFVVALAGEDESSVTIKNGGSYTISQSKSLSLNSGSYKGEIEIEDPCYTKYHYDKARCESDSACSWLKTGKSIELKKCYENPIGVVCSLPPLLVGTVQYSCASDEKGCFCIGSDGSILRK</sequence>
<name>Q74MJ9_NANEQ</name>
<dbReference type="HOGENOM" id="CLU_859468_0_0_2"/>
<evidence type="ECO:0000313" key="2">
    <source>
        <dbReference type="Proteomes" id="UP000000578"/>
    </source>
</evidence>
<dbReference type="Proteomes" id="UP000000578">
    <property type="component" value="Chromosome"/>
</dbReference>
<dbReference type="AlphaFoldDB" id="Q74MJ9"/>
<organism evidence="1 2">
    <name type="scientific">Nanoarchaeum equitans (strain Kin4-M)</name>
    <dbReference type="NCBI Taxonomy" id="228908"/>
    <lineage>
        <taxon>Archaea</taxon>
        <taxon>Nanobdellota</taxon>
        <taxon>Candidatus Nanoarchaeia</taxon>
        <taxon>Nanoarchaeales</taxon>
        <taxon>Nanoarchaeaceae</taxon>
        <taxon>Nanoarchaeum</taxon>
    </lineage>
</organism>
<dbReference type="STRING" id="228908.NEQ100"/>
<dbReference type="BioCyc" id="NEQU228908:GJB6-109-MONOMER"/>
<proteinExistence type="predicted"/>
<evidence type="ECO:0000313" key="1">
    <source>
        <dbReference type="EMBL" id="AAR38956.1"/>
    </source>
</evidence>
<dbReference type="EMBL" id="AE017199">
    <property type="protein sequence ID" value="AAR38956.1"/>
    <property type="molecule type" value="Genomic_DNA"/>
</dbReference>
<reference evidence="1 2" key="1">
    <citation type="journal article" date="2003" name="Proc. Natl. Acad. Sci. U.S.A.">
        <title>The genome of Nanoarchaeum equitans: insights into early archaeal evolution and derived parasitism.</title>
        <authorList>
            <person name="Waters E."/>
            <person name="Hohn M.J."/>
            <person name="Ahel I."/>
            <person name="Graham D.E."/>
            <person name="Adams M.D."/>
            <person name="Barnstead M."/>
            <person name="Beeson K.Y."/>
            <person name="Bibbs L."/>
            <person name="Bolanos R."/>
            <person name="Keller M."/>
            <person name="Kretz K."/>
            <person name="Lin X."/>
            <person name="Mathur E."/>
            <person name="Ni J."/>
            <person name="Podar M."/>
            <person name="Richardson T."/>
            <person name="Sutton G.G."/>
            <person name="Simon M."/>
            <person name="Soll D."/>
            <person name="Stetter K.O."/>
            <person name="Short J.M."/>
            <person name="Noordewier M."/>
        </authorList>
    </citation>
    <scope>NUCLEOTIDE SEQUENCE [LARGE SCALE GENOMIC DNA]</scope>
    <source>
        <strain evidence="1 2">Kin4-M</strain>
    </source>
</reference>
<dbReference type="KEGG" id="neq:NEQ100"/>